<name>A0A1L9R6R1_ASPWE</name>
<evidence type="ECO:0000256" key="1">
    <source>
        <dbReference type="SAM" id="SignalP"/>
    </source>
</evidence>
<dbReference type="EMBL" id="KV878217">
    <property type="protein sequence ID" value="OJJ30573.1"/>
    <property type="molecule type" value="Genomic_DNA"/>
</dbReference>
<reference evidence="3" key="1">
    <citation type="journal article" date="2017" name="Genome Biol.">
        <title>Comparative genomics reveals high biological diversity and specific adaptations in the industrially and medically important fungal genus Aspergillus.</title>
        <authorList>
            <person name="de Vries R.P."/>
            <person name="Riley R."/>
            <person name="Wiebenga A."/>
            <person name="Aguilar-Osorio G."/>
            <person name="Amillis S."/>
            <person name="Uchima C.A."/>
            <person name="Anderluh G."/>
            <person name="Asadollahi M."/>
            <person name="Askin M."/>
            <person name="Barry K."/>
            <person name="Battaglia E."/>
            <person name="Bayram O."/>
            <person name="Benocci T."/>
            <person name="Braus-Stromeyer S.A."/>
            <person name="Caldana C."/>
            <person name="Canovas D."/>
            <person name="Cerqueira G.C."/>
            <person name="Chen F."/>
            <person name="Chen W."/>
            <person name="Choi C."/>
            <person name="Clum A."/>
            <person name="Dos Santos R.A."/>
            <person name="Damasio A.R."/>
            <person name="Diallinas G."/>
            <person name="Emri T."/>
            <person name="Fekete E."/>
            <person name="Flipphi M."/>
            <person name="Freyberg S."/>
            <person name="Gallo A."/>
            <person name="Gournas C."/>
            <person name="Habgood R."/>
            <person name="Hainaut M."/>
            <person name="Harispe M.L."/>
            <person name="Henrissat B."/>
            <person name="Hilden K.S."/>
            <person name="Hope R."/>
            <person name="Hossain A."/>
            <person name="Karabika E."/>
            <person name="Karaffa L."/>
            <person name="Karanyi Z."/>
            <person name="Krasevec N."/>
            <person name="Kuo A."/>
            <person name="Kusch H."/>
            <person name="LaButti K."/>
            <person name="Lagendijk E.L."/>
            <person name="Lapidus A."/>
            <person name="Levasseur A."/>
            <person name="Lindquist E."/>
            <person name="Lipzen A."/>
            <person name="Logrieco A.F."/>
            <person name="MacCabe A."/>
            <person name="Maekelae M.R."/>
            <person name="Malavazi I."/>
            <person name="Melin P."/>
            <person name="Meyer V."/>
            <person name="Mielnichuk N."/>
            <person name="Miskei M."/>
            <person name="Molnar A.P."/>
            <person name="Mule G."/>
            <person name="Ngan C.Y."/>
            <person name="Orejas M."/>
            <person name="Orosz E."/>
            <person name="Ouedraogo J.P."/>
            <person name="Overkamp K.M."/>
            <person name="Park H.-S."/>
            <person name="Perrone G."/>
            <person name="Piumi F."/>
            <person name="Punt P.J."/>
            <person name="Ram A.F."/>
            <person name="Ramon A."/>
            <person name="Rauscher S."/>
            <person name="Record E."/>
            <person name="Riano-Pachon D.M."/>
            <person name="Robert V."/>
            <person name="Roehrig J."/>
            <person name="Ruller R."/>
            <person name="Salamov A."/>
            <person name="Salih N.S."/>
            <person name="Samson R.A."/>
            <person name="Sandor E."/>
            <person name="Sanguinetti M."/>
            <person name="Schuetze T."/>
            <person name="Sepcic K."/>
            <person name="Shelest E."/>
            <person name="Sherlock G."/>
            <person name="Sophianopoulou V."/>
            <person name="Squina F.M."/>
            <person name="Sun H."/>
            <person name="Susca A."/>
            <person name="Todd R.B."/>
            <person name="Tsang A."/>
            <person name="Unkles S.E."/>
            <person name="van de Wiele N."/>
            <person name="van Rossen-Uffink D."/>
            <person name="Oliveira J.V."/>
            <person name="Vesth T.C."/>
            <person name="Visser J."/>
            <person name="Yu J.-H."/>
            <person name="Zhou M."/>
            <person name="Andersen M.R."/>
            <person name="Archer D.B."/>
            <person name="Baker S.E."/>
            <person name="Benoit I."/>
            <person name="Brakhage A.A."/>
            <person name="Braus G.H."/>
            <person name="Fischer R."/>
            <person name="Frisvad J.C."/>
            <person name="Goldman G.H."/>
            <person name="Houbraken J."/>
            <person name="Oakley B."/>
            <person name="Pocsi I."/>
            <person name="Scazzocchio C."/>
            <person name="Seiboth B."/>
            <person name="vanKuyk P.A."/>
            <person name="Wortman J."/>
            <person name="Dyer P.S."/>
            <person name="Grigoriev I.V."/>
        </authorList>
    </citation>
    <scope>NUCLEOTIDE SEQUENCE [LARGE SCALE GENOMIC DNA]</scope>
    <source>
        <strain evidence="3">DTO 134E9</strain>
    </source>
</reference>
<feature type="non-terminal residue" evidence="2">
    <location>
        <position position="85"/>
    </location>
</feature>
<proteinExistence type="predicted"/>
<keyword evidence="3" id="KW-1185">Reference proteome</keyword>
<protein>
    <submittedName>
        <fullName evidence="2">Uncharacterized protein</fullName>
    </submittedName>
</protein>
<feature type="chain" id="PRO_5012544234" evidence="1">
    <location>
        <begin position="19"/>
        <end position="85"/>
    </location>
</feature>
<gene>
    <name evidence="2" type="ORF">ASPWEDRAFT_46181</name>
</gene>
<evidence type="ECO:0000313" key="2">
    <source>
        <dbReference type="EMBL" id="OJJ30573.1"/>
    </source>
</evidence>
<accession>A0A1L9R6R1</accession>
<dbReference type="Proteomes" id="UP000184383">
    <property type="component" value="Unassembled WGS sequence"/>
</dbReference>
<dbReference type="RefSeq" id="XP_040684250.1">
    <property type="nucleotide sequence ID" value="XM_040836713.1"/>
</dbReference>
<sequence length="85" mass="9607">MQLFHLFFAALTLPLITAYPSRSNHLDRRVIVPTPDKKITSYDSYMQVLMGIKWNMVRHFTPSLSDLSIFPGSNLICAHSAIASI</sequence>
<feature type="signal peptide" evidence="1">
    <location>
        <begin position="1"/>
        <end position="18"/>
    </location>
</feature>
<keyword evidence="1" id="KW-0732">Signal</keyword>
<organism evidence="2 3">
    <name type="scientific">Aspergillus wentii DTO 134E9</name>
    <dbReference type="NCBI Taxonomy" id="1073089"/>
    <lineage>
        <taxon>Eukaryota</taxon>
        <taxon>Fungi</taxon>
        <taxon>Dikarya</taxon>
        <taxon>Ascomycota</taxon>
        <taxon>Pezizomycotina</taxon>
        <taxon>Eurotiomycetes</taxon>
        <taxon>Eurotiomycetidae</taxon>
        <taxon>Eurotiales</taxon>
        <taxon>Aspergillaceae</taxon>
        <taxon>Aspergillus</taxon>
        <taxon>Aspergillus subgen. Cremei</taxon>
    </lineage>
</organism>
<dbReference type="GeneID" id="63752561"/>
<evidence type="ECO:0000313" key="3">
    <source>
        <dbReference type="Proteomes" id="UP000184383"/>
    </source>
</evidence>
<dbReference type="VEuPathDB" id="FungiDB:ASPWEDRAFT_46181"/>
<dbReference type="AlphaFoldDB" id="A0A1L9R6R1"/>